<feature type="compositionally biased region" description="Polar residues" evidence="1">
    <location>
        <begin position="123"/>
        <end position="133"/>
    </location>
</feature>
<sequence>MAGFKTNLLILVVVLLCIQQLTTFVGLLDNVFSIISTGIPVIIAGVFNFITTIISLLVSAVLQLGLLISSTVLNALLFFVTVLGNLFAFAVIAALVVLTISCLSRVIPGLPNSGSFEATFSYSGGAGNQQSWRSRGIRWNGT</sequence>
<keyword evidence="3" id="KW-0732">Signal</keyword>
<name>A0ABP1PSQ6_9HEXA</name>
<dbReference type="EMBL" id="CAXLJM020000007">
    <property type="protein sequence ID" value="CAL8072852.1"/>
    <property type="molecule type" value="Genomic_DNA"/>
</dbReference>
<proteinExistence type="predicted"/>
<keyword evidence="2" id="KW-0812">Transmembrane</keyword>
<feature type="signal peptide" evidence="3">
    <location>
        <begin position="1"/>
        <end position="23"/>
    </location>
</feature>
<evidence type="ECO:0000256" key="1">
    <source>
        <dbReference type="SAM" id="MobiDB-lite"/>
    </source>
</evidence>
<organism evidence="4 5">
    <name type="scientific">Orchesella dallaii</name>
    <dbReference type="NCBI Taxonomy" id="48710"/>
    <lineage>
        <taxon>Eukaryota</taxon>
        <taxon>Metazoa</taxon>
        <taxon>Ecdysozoa</taxon>
        <taxon>Arthropoda</taxon>
        <taxon>Hexapoda</taxon>
        <taxon>Collembola</taxon>
        <taxon>Entomobryomorpha</taxon>
        <taxon>Entomobryoidea</taxon>
        <taxon>Orchesellidae</taxon>
        <taxon>Orchesellinae</taxon>
        <taxon>Orchesella</taxon>
    </lineage>
</organism>
<dbReference type="Proteomes" id="UP001642540">
    <property type="component" value="Unassembled WGS sequence"/>
</dbReference>
<feature type="transmembrane region" description="Helical" evidence="2">
    <location>
        <begin position="75"/>
        <end position="98"/>
    </location>
</feature>
<evidence type="ECO:0000313" key="4">
    <source>
        <dbReference type="EMBL" id="CAL8072852.1"/>
    </source>
</evidence>
<keyword evidence="2" id="KW-0472">Membrane</keyword>
<evidence type="ECO:0000313" key="5">
    <source>
        <dbReference type="Proteomes" id="UP001642540"/>
    </source>
</evidence>
<keyword evidence="2" id="KW-1133">Transmembrane helix</keyword>
<evidence type="ECO:0000256" key="2">
    <source>
        <dbReference type="SAM" id="Phobius"/>
    </source>
</evidence>
<protein>
    <recommendedName>
        <fullName evidence="6">Transmembrane protein</fullName>
    </recommendedName>
</protein>
<feature type="chain" id="PRO_5046534002" description="Transmembrane protein" evidence="3">
    <location>
        <begin position="24"/>
        <end position="142"/>
    </location>
</feature>
<evidence type="ECO:0000256" key="3">
    <source>
        <dbReference type="SAM" id="SignalP"/>
    </source>
</evidence>
<evidence type="ECO:0008006" key="6">
    <source>
        <dbReference type="Google" id="ProtNLM"/>
    </source>
</evidence>
<feature type="region of interest" description="Disordered" evidence="1">
    <location>
        <begin position="123"/>
        <end position="142"/>
    </location>
</feature>
<comment type="caution">
    <text evidence="4">The sequence shown here is derived from an EMBL/GenBank/DDBJ whole genome shotgun (WGS) entry which is preliminary data.</text>
</comment>
<gene>
    <name evidence="4" type="ORF">ODALV1_LOCUS2360</name>
</gene>
<reference evidence="4 5" key="1">
    <citation type="submission" date="2024-08" db="EMBL/GenBank/DDBJ databases">
        <authorList>
            <person name="Cucini C."/>
            <person name="Frati F."/>
        </authorList>
    </citation>
    <scope>NUCLEOTIDE SEQUENCE [LARGE SCALE GENOMIC DNA]</scope>
</reference>
<accession>A0ABP1PSQ6</accession>
<feature type="transmembrane region" description="Helical" evidence="2">
    <location>
        <begin position="39"/>
        <end position="68"/>
    </location>
</feature>
<keyword evidence="5" id="KW-1185">Reference proteome</keyword>